<dbReference type="AlphaFoldDB" id="A0A178UJ34"/>
<evidence type="ECO:0000256" key="4">
    <source>
        <dbReference type="ARBA" id="ARBA00022692"/>
    </source>
</evidence>
<evidence type="ECO:0000256" key="7">
    <source>
        <dbReference type="RuleBase" id="RU004914"/>
    </source>
</evidence>
<dbReference type="Pfam" id="PF01554">
    <property type="entry name" value="MatE"/>
    <property type="match status" value="2"/>
</dbReference>
<name>A0A178UJ34_ARATH</name>
<feature type="transmembrane region" description="Helical" evidence="7">
    <location>
        <begin position="44"/>
        <end position="65"/>
    </location>
</feature>
<comment type="caution">
    <text evidence="8">The sequence shown here is derived from an EMBL/GenBank/DDBJ whole genome shotgun (WGS) entry which is preliminary data.</text>
</comment>
<dbReference type="CDD" id="cd13132">
    <property type="entry name" value="MATE_eukaryotic"/>
    <property type="match status" value="1"/>
</dbReference>
<keyword evidence="4 7" id="KW-0812">Transmembrane</keyword>
<proteinExistence type="inferred from homology"/>
<feature type="transmembrane region" description="Helical" evidence="7">
    <location>
        <begin position="444"/>
        <end position="464"/>
    </location>
</feature>
<dbReference type="GO" id="GO:0015297">
    <property type="term" value="F:antiporter activity"/>
    <property type="evidence" value="ECO:0007669"/>
    <property type="project" value="InterPro"/>
</dbReference>
<comment type="subcellular location">
    <subcellularLocation>
        <location evidence="1">Membrane</location>
        <topology evidence="1">Multi-pass membrane protein</topology>
    </subcellularLocation>
</comment>
<comment type="similarity">
    <text evidence="2 7">Belongs to the multi antimicrobial extrusion (MATE) (TC 2.A.66.1) family.</text>
</comment>
<accession>A0A178UJ34</accession>
<feature type="transmembrane region" description="Helical" evidence="7">
    <location>
        <begin position="385"/>
        <end position="407"/>
    </location>
</feature>
<keyword evidence="3" id="KW-0813">Transport</keyword>
<dbReference type="GO" id="GO:1990961">
    <property type="term" value="P:xenobiotic detoxification by transmembrane export across the plasma membrane"/>
    <property type="evidence" value="ECO:0007669"/>
    <property type="project" value="InterPro"/>
</dbReference>
<sequence>MGERDDEAEGILEKAKIPLLKDQNVAEEENGEIKKEIWLETKKLWRIVGPAIFTRVTTNLIFVITQAFAGHLGELELAAISIVNNVIIGFNYSLFIGMATALETLCGQAFGAKKYDMFGVYLQRSWIVLFLFSILLLPMYIFATPILKFMGQPDDIAELSGIISVWAIPTHFSFAFFFPINRFLQCQLKNSVIAISSGVALVVHIFVCWLFVYVLELGVIGTIATANVSWWLNVFILFTYTTCGGCPLTWTGFSMESFTRLWEFTKLSASSGIMVCLENWYYRMLIVMTGNLEDARIDVDSMSICMSINGLEMMVPLAFFAGTSVRVANELGAGNGKRARFAMIISVTQSLIIGIIISVLIYFLLDQIGWMFSSSETVLKAVNNLSILLSFAILLNSVQPVLSGVAVGSGWQSLVAFINLGCYYFIGLPLGIVMGWMFKFGVKGIWAGMIFGGTMVQTLILIFITMRCDWEKEAQNAKVRVNKWSVSDARK</sequence>
<protein>
    <recommendedName>
        <fullName evidence="7">Protein DETOXIFICATION</fullName>
    </recommendedName>
    <alternativeName>
        <fullName evidence="7">Multidrug and toxic compound extrusion protein</fullName>
    </alternativeName>
</protein>
<dbReference type="InterPro" id="IPR045069">
    <property type="entry name" value="MATE_euk"/>
</dbReference>
<dbReference type="Proteomes" id="UP000078284">
    <property type="component" value="Chromosome 5"/>
</dbReference>
<dbReference type="GO" id="GO:0016020">
    <property type="term" value="C:membrane"/>
    <property type="evidence" value="ECO:0007669"/>
    <property type="project" value="UniProtKB-SubCell"/>
</dbReference>
<dbReference type="NCBIfam" id="TIGR00797">
    <property type="entry name" value="matE"/>
    <property type="match status" value="1"/>
</dbReference>
<dbReference type="GO" id="GO:0042910">
    <property type="term" value="F:xenobiotic transmembrane transporter activity"/>
    <property type="evidence" value="ECO:0007669"/>
    <property type="project" value="InterPro"/>
</dbReference>
<dbReference type="ExpressionAtlas" id="A0A178UJ34">
    <property type="expression patterns" value="baseline and differential"/>
</dbReference>
<dbReference type="InterPro" id="IPR002528">
    <property type="entry name" value="MATE_fam"/>
</dbReference>
<evidence type="ECO:0000256" key="6">
    <source>
        <dbReference type="ARBA" id="ARBA00023136"/>
    </source>
</evidence>
<evidence type="ECO:0000313" key="9">
    <source>
        <dbReference type="Proteomes" id="UP000078284"/>
    </source>
</evidence>
<evidence type="ECO:0000256" key="3">
    <source>
        <dbReference type="ARBA" id="ARBA00022448"/>
    </source>
</evidence>
<reference evidence="9" key="1">
    <citation type="journal article" date="2016" name="Proc. Natl. Acad. Sci. U.S.A.">
        <title>Chromosome-level assembly of Arabidopsis thaliana Ler reveals the extent of translocation and inversion polymorphisms.</title>
        <authorList>
            <person name="Zapata L."/>
            <person name="Ding J."/>
            <person name="Willing E.M."/>
            <person name="Hartwig B."/>
            <person name="Bezdan D."/>
            <person name="Jiao W.B."/>
            <person name="Patel V."/>
            <person name="Velikkakam James G."/>
            <person name="Koornneef M."/>
            <person name="Ossowski S."/>
            <person name="Schneeberger K."/>
        </authorList>
    </citation>
    <scope>NUCLEOTIDE SEQUENCE [LARGE SCALE GENOMIC DNA]</scope>
    <source>
        <strain evidence="9">cv. Landsberg erecta</strain>
    </source>
</reference>
<dbReference type="EMBL" id="LUHQ01000005">
    <property type="protein sequence ID" value="OAO92721.1"/>
    <property type="molecule type" value="Genomic_DNA"/>
</dbReference>
<evidence type="ECO:0000256" key="1">
    <source>
        <dbReference type="ARBA" id="ARBA00004141"/>
    </source>
</evidence>
<gene>
    <name evidence="8" type="ordered locus">AXX17_At5g42160</name>
</gene>
<evidence type="ECO:0000313" key="8">
    <source>
        <dbReference type="EMBL" id="OAO92721.1"/>
    </source>
</evidence>
<feature type="transmembrane region" description="Helical" evidence="7">
    <location>
        <begin position="192"/>
        <end position="215"/>
    </location>
</feature>
<keyword evidence="6 7" id="KW-0472">Membrane</keyword>
<evidence type="ECO:0000256" key="5">
    <source>
        <dbReference type="ARBA" id="ARBA00022989"/>
    </source>
</evidence>
<feature type="transmembrane region" description="Helical" evidence="7">
    <location>
        <begin position="341"/>
        <end position="365"/>
    </location>
</feature>
<evidence type="ECO:0000256" key="2">
    <source>
        <dbReference type="ARBA" id="ARBA00010199"/>
    </source>
</evidence>
<feature type="transmembrane region" description="Helical" evidence="7">
    <location>
        <begin position="126"/>
        <end position="147"/>
    </location>
</feature>
<feature type="transmembrane region" description="Helical" evidence="7">
    <location>
        <begin position="77"/>
        <end position="105"/>
    </location>
</feature>
<feature type="transmembrane region" description="Helical" evidence="7">
    <location>
        <begin position="230"/>
        <end position="252"/>
    </location>
</feature>
<keyword evidence="5 7" id="KW-1133">Transmembrane helix</keyword>
<feature type="transmembrane region" description="Helical" evidence="7">
    <location>
        <begin position="414"/>
        <end position="438"/>
    </location>
</feature>
<feature type="transmembrane region" description="Helical" evidence="7">
    <location>
        <begin position="159"/>
        <end position="180"/>
    </location>
</feature>
<organism evidence="8 9">
    <name type="scientific">Arabidopsis thaliana</name>
    <name type="common">Mouse-ear cress</name>
    <dbReference type="NCBI Taxonomy" id="3702"/>
    <lineage>
        <taxon>Eukaryota</taxon>
        <taxon>Viridiplantae</taxon>
        <taxon>Streptophyta</taxon>
        <taxon>Embryophyta</taxon>
        <taxon>Tracheophyta</taxon>
        <taxon>Spermatophyta</taxon>
        <taxon>Magnoliopsida</taxon>
        <taxon>eudicotyledons</taxon>
        <taxon>Gunneridae</taxon>
        <taxon>Pentapetalae</taxon>
        <taxon>rosids</taxon>
        <taxon>malvids</taxon>
        <taxon>Brassicales</taxon>
        <taxon>Brassicaceae</taxon>
        <taxon>Camelineae</taxon>
        <taxon>Arabidopsis</taxon>
    </lineage>
</organism>
<dbReference type="PANTHER" id="PTHR11206">
    <property type="entry name" value="MULTIDRUG RESISTANCE PROTEIN"/>
    <property type="match status" value="1"/>
</dbReference>